<dbReference type="InterPro" id="IPR031325">
    <property type="entry name" value="RHS_repeat"/>
</dbReference>
<dbReference type="EMBL" id="NISI01000006">
    <property type="protein sequence ID" value="OWR03268.1"/>
    <property type="molecule type" value="Genomic_DNA"/>
</dbReference>
<dbReference type="Pfam" id="PF20148">
    <property type="entry name" value="DUF6531"/>
    <property type="match status" value="1"/>
</dbReference>
<dbReference type="NCBIfam" id="TIGR03696">
    <property type="entry name" value="Rhs_assc_core"/>
    <property type="match status" value="1"/>
</dbReference>
<feature type="chain" id="PRO_5012468268" description="DUF6531 domain-containing protein" evidence="1">
    <location>
        <begin position="37"/>
        <end position="1446"/>
    </location>
</feature>
<feature type="domain" description="DUF6531" evidence="2">
    <location>
        <begin position="182"/>
        <end position="252"/>
    </location>
</feature>
<dbReference type="NCBIfam" id="TIGR01643">
    <property type="entry name" value="YD_repeat_2x"/>
    <property type="match status" value="8"/>
</dbReference>
<evidence type="ECO:0000313" key="4">
    <source>
        <dbReference type="Proteomes" id="UP000197446"/>
    </source>
</evidence>
<name>A0A254NCW5_9BURK</name>
<feature type="signal peptide" evidence="1">
    <location>
        <begin position="1"/>
        <end position="36"/>
    </location>
</feature>
<gene>
    <name evidence="3" type="ORF">CDO81_17070</name>
</gene>
<dbReference type="Gene3D" id="2.180.10.10">
    <property type="entry name" value="RHS repeat-associated core"/>
    <property type="match status" value="3"/>
</dbReference>
<evidence type="ECO:0000313" key="3">
    <source>
        <dbReference type="EMBL" id="OWR03268.1"/>
    </source>
</evidence>
<organism evidence="3 4">
    <name type="scientific">Roseateles puraquae</name>
    <dbReference type="NCBI Taxonomy" id="431059"/>
    <lineage>
        <taxon>Bacteria</taxon>
        <taxon>Pseudomonadati</taxon>
        <taxon>Pseudomonadota</taxon>
        <taxon>Betaproteobacteria</taxon>
        <taxon>Burkholderiales</taxon>
        <taxon>Sphaerotilaceae</taxon>
        <taxon>Roseateles</taxon>
    </lineage>
</organism>
<keyword evidence="1" id="KW-0732">Signal</keyword>
<evidence type="ECO:0000256" key="1">
    <source>
        <dbReference type="SAM" id="SignalP"/>
    </source>
</evidence>
<protein>
    <recommendedName>
        <fullName evidence="2">DUF6531 domain-containing protein</fullName>
    </recommendedName>
</protein>
<dbReference type="InterPro" id="IPR022385">
    <property type="entry name" value="Rhs_assc_core"/>
</dbReference>
<reference evidence="3 4" key="1">
    <citation type="journal article" date="2007" name="Int. J. Syst. Evol. Microbiol.">
        <title>Description of Pelomonas aquatica sp. nov. and Pelomonas puraquae sp. nov., isolated from industrial and haemodialysis water.</title>
        <authorList>
            <person name="Gomila M."/>
            <person name="Bowien B."/>
            <person name="Falsen E."/>
            <person name="Moore E.R."/>
            <person name="Lalucat J."/>
        </authorList>
    </citation>
    <scope>NUCLEOTIDE SEQUENCE [LARGE SCALE GENOMIC DNA]</scope>
    <source>
        <strain evidence="3 4">CCUG 52769</strain>
    </source>
</reference>
<keyword evidence="4" id="KW-1185">Reference proteome</keyword>
<dbReference type="Pfam" id="PF05593">
    <property type="entry name" value="RHS_repeat"/>
    <property type="match status" value="5"/>
</dbReference>
<dbReference type="Proteomes" id="UP000197446">
    <property type="component" value="Unassembled WGS sequence"/>
</dbReference>
<dbReference type="InterPro" id="IPR050708">
    <property type="entry name" value="T6SS_VgrG/RHS"/>
</dbReference>
<accession>A0A254NCW5</accession>
<evidence type="ECO:0000259" key="2">
    <source>
        <dbReference type="Pfam" id="PF20148"/>
    </source>
</evidence>
<dbReference type="PANTHER" id="PTHR32305:SF15">
    <property type="entry name" value="PROTEIN RHSA-RELATED"/>
    <property type="match status" value="1"/>
</dbReference>
<sequence length="1446" mass="152771">MTQGVDVRVGLVLRYMWFWALLTAAAIGGTPSSAQAQAVSTSERYFDSAADAQNACTAEPVKYYCGPDGKLYQSACNTIAGPHGAGLSTVTRVEMQKPAGMGACYYSAGSSLKYTYYVWKDSGCPAGTTFVGPGPDDCLNSTFAAHSSDNQKGCGGGGGNGDDGTCSAEGGEARKSEHVGFPINSTNGNKTLPEVDIVGGNGVPGLTRTYNSFETRNLANLGIGWVHNWSMRLERTGDQIVALRPDGAKQKFNGSGGIGFWTAEADSKLRLEEKETSYELALQSGTVEVYDKFGLLTAVRDARGLVTTVDQSVGILTQVVGPFGHKLTFTYSGNTVSVTDAAGQTVTFTVTYSNLRSAAYPDGSSRQYLYEDFYFLHGLTGIVDGTGTRVATYTYDIANLVAIGTTRAGGMGATTLSFSMGGLVAQITDSFGRIVTKVRERLFGLNKTTSITNNVDGKTVGKSYDSAGNLASVTNEEGQTTTYVYDAANRLVSVTRATGTAIAQTTATSYADTFFSIRQAIAEPSVYPGQTKTTIYGYADTRYPLLPTSITVSGFTPAGVAVGRRVSMTYDATGQLAGLDGPRTDVADTVSFERWQCTTGGACGQLRRITNAVGQITTFDNYDGAGRLTQKMAADGVVTIYSYSPRGNLASVTETGGGLSRTTSFTYDLANRLATASMPSGQVLTYAYDGADQLLSVTDQSGNQVFFTYDTRRNRTSQTVKDGSGAVASAVTMVYNERSYLASITSAGSTTSLGTDALGNVLQVQDGRGNTTTNQFDALNRLWRTVNAANGSTTAGFTPAGDIAQLLTPNGAAFGFEIDDLGNALKEHSPDRGTVAMGYDGAGNLTSRTDARGVLTSYAYDALNRVTGISYPSGAENASYAYDSCGAGRLCQVSDASGTRSFTYDGLGRVSSETWLASAALGGHSFTTSYTWTPFDRPATVTAPSGRQVAYSYDANGRVTSVSSGGQNIVSGRSYRADGLPTSQTFGNGVVESRAYDTAGHLLTWTIGSIETRTYTYDGAGNVATISHGGTTRNYGYDALDRLVSEPGQAFGWDGNGNRLSDASGSYNYLANSNRMSASPAGTIVLDAAGNTTTIGNRSFSYSEAGKLVQASVGSTHVGSYIFRSDALRAAKTTTAGTTLFHWTLDGRLLEESTTGGMPLQSYVWADSAPVARWSGGGPVVPVYLHSDHLATPRIATASGGVPVWVWDGNSFGSGLPTGSTVVNLRFPGQYYDEETGLFQNWHRTFDPHSGNYIQSDQTGLDGGINTYGYALSNPLKFVDPAGLRPWDWNGKGDTSICVYYDRRACQTTGDLSNYYRSAAQICRGERTDVNSVMATGIANAWLWGRTSASEADVYNQVRLGLISGDQVATAGFGSNGVTGNMIDAYHDRVFNSVGVGAGFYGGNLWPQGIAPNPVPFDASGKSRFDLRRFLPQADSSQACGCASQQ</sequence>
<dbReference type="PANTHER" id="PTHR32305">
    <property type="match status" value="1"/>
</dbReference>
<dbReference type="InterPro" id="IPR045351">
    <property type="entry name" value="DUF6531"/>
</dbReference>
<proteinExistence type="predicted"/>
<dbReference type="InterPro" id="IPR006530">
    <property type="entry name" value="YD"/>
</dbReference>
<comment type="caution">
    <text evidence="3">The sequence shown here is derived from an EMBL/GenBank/DDBJ whole genome shotgun (WGS) entry which is preliminary data.</text>
</comment>